<organism evidence="1 2">
    <name type="scientific">Reticulomyxa filosa</name>
    <dbReference type="NCBI Taxonomy" id="46433"/>
    <lineage>
        <taxon>Eukaryota</taxon>
        <taxon>Sar</taxon>
        <taxon>Rhizaria</taxon>
        <taxon>Retaria</taxon>
        <taxon>Foraminifera</taxon>
        <taxon>Monothalamids</taxon>
        <taxon>Reticulomyxidae</taxon>
        <taxon>Reticulomyxa</taxon>
    </lineage>
</organism>
<keyword evidence="2" id="KW-1185">Reference proteome</keyword>
<reference evidence="1 2" key="1">
    <citation type="journal article" date="2013" name="Curr. Biol.">
        <title>The Genome of the Foraminiferan Reticulomyxa filosa.</title>
        <authorList>
            <person name="Glockner G."/>
            <person name="Hulsmann N."/>
            <person name="Schleicher M."/>
            <person name="Noegel A.A."/>
            <person name="Eichinger L."/>
            <person name="Gallinger C."/>
            <person name="Pawlowski J."/>
            <person name="Sierra R."/>
            <person name="Euteneuer U."/>
            <person name="Pillet L."/>
            <person name="Moustafa A."/>
            <person name="Platzer M."/>
            <person name="Groth M."/>
            <person name="Szafranski K."/>
            <person name="Schliwa M."/>
        </authorList>
    </citation>
    <scope>NUCLEOTIDE SEQUENCE [LARGE SCALE GENOMIC DNA]</scope>
</reference>
<sequence>MWVNVFLISFYPMDYILHILWIKQSDLGANVLLKLEKRQLVLVKEFKIKNKFRKQRIPRNLMTYKSFKQLRRKLQLEKHQHMVNSINSLHEGNTRNLFKQFKALNTNKIFIIPALVNNETSPDIDRAYLLAKTFAEYPQPPKDVDEKHYEMVEDNIRFKLAISIQWMHQ</sequence>
<protein>
    <submittedName>
        <fullName evidence="1">Uncharacterized protein</fullName>
    </submittedName>
</protein>
<accession>X6LHN3</accession>
<evidence type="ECO:0000313" key="2">
    <source>
        <dbReference type="Proteomes" id="UP000023152"/>
    </source>
</evidence>
<name>X6LHN3_RETFI</name>
<dbReference type="AlphaFoldDB" id="X6LHN3"/>
<dbReference type="EMBL" id="ASPP01039114">
    <property type="protein sequence ID" value="ETO01124.1"/>
    <property type="molecule type" value="Genomic_DNA"/>
</dbReference>
<comment type="caution">
    <text evidence="1">The sequence shown here is derived from an EMBL/GenBank/DDBJ whole genome shotgun (WGS) entry which is preliminary data.</text>
</comment>
<proteinExistence type="predicted"/>
<evidence type="ECO:0000313" key="1">
    <source>
        <dbReference type="EMBL" id="ETO01124.1"/>
    </source>
</evidence>
<dbReference type="Proteomes" id="UP000023152">
    <property type="component" value="Unassembled WGS sequence"/>
</dbReference>
<gene>
    <name evidence="1" type="ORF">RFI_36316</name>
</gene>